<dbReference type="Gene3D" id="2.30.30.40">
    <property type="entry name" value="SH3 Domains"/>
    <property type="match status" value="1"/>
</dbReference>
<dbReference type="EMBL" id="JSFK01000002">
    <property type="protein sequence ID" value="KHA74270.1"/>
    <property type="molecule type" value="Genomic_DNA"/>
</dbReference>
<reference evidence="2 3" key="1">
    <citation type="submission" date="2014-10" db="EMBL/GenBank/DDBJ databases">
        <title>Draft genome sequence of Pseudomonas chlororaphis EA105.</title>
        <authorList>
            <person name="McCully L.M."/>
            <person name="Bitzer A.S."/>
            <person name="Spence C."/>
            <person name="Bais H."/>
            <person name="Silby M.W."/>
        </authorList>
    </citation>
    <scope>NUCLEOTIDE SEQUENCE [LARGE SCALE GENOMIC DNA]</scope>
    <source>
        <strain evidence="2 3">EA105</strain>
    </source>
</reference>
<dbReference type="PROSITE" id="PS50851">
    <property type="entry name" value="CHEW"/>
    <property type="match status" value="1"/>
</dbReference>
<dbReference type="AlphaFoldDB" id="A0A0A6DGF4"/>
<dbReference type="InterPro" id="IPR036061">
    <property type="entry name" value="CheW-like_dom_sf"/>
</dbReference>
<proteinExistence type="predicted"/>
<dbReference type="Proteomes" id="UP000030564">
    <property type="component" value="Unassembled WGS sequence"/>
</dbReference>
<comment type="caution">
    <text evidence="2">The sequence shown here is derived from an EMBL/GenBank/DDBJ whole genome shotgun (WGS) entry which is preliminary data.</text>
</comment>
<dbReference type="Gene3D" id="2.40.50.180">
    <property type="entry name" value="CheA-289, Domain 4"/>
    <property type="match status" value="1"/>
</dbReference>
<dbReference type="PANTHER" id="PTHR22617:SF43">
    <property type="entry name" value="PROTEIN PILI"/>
    <property type="match status" value="1"/>
</dbReference>
<name>A0A0A6DGF4_9PSED</name>
<dbReference type="PATRIC" id="fig|587753.9.peg.2013"/>
<dbReference type="PANTHER" id="PTHR22617">
    <property type="entry name" value="CHEMOTAXIS SENSOR HISTIDINE KINASE-RELATED"/>
    <property type="match status" value="1"/>
</dbReference>
<dbReference type="GO" id="GO:0006935">
    <property type="term" value="P:chemotaxis"/>
    <property type="evidence" value="ECO:0007669"/>
    <property type="project" value="InterPro"/>
</dbReference>
<feature type="domain" description="CheW-like" evidence="1">
    <location>
        <begin position="34"/>
        <end position="174"/>
    </location>
</feature>
<sequence length="179" mass="20498">MSESLTAFELLWQIDQRCRLLAADLPSQPARQDRWSGIGFRLGEHWYVAPMGEVSEVLHEPRFTQLPGVKPWVKGVANLRGRLLPIMDLCGFFGHELSPLRKQRRVLVVEHGDVFAGLMVDEVIGLQHFEQDSFEPISISKRQGSKAEFVKGYFRREQNWRVFSLFALAKSPVFMSVAI</sequence>
<evidence type="ECO:0000313" key="2">
    <source>
        <dbReference type="EMBL" id="KHA74270.1"/>
    </source>
</evidence>
<dbReference type="GO" id="GO:0005829">
    <property type="term" value="C:cytosol"/>
    <property type="evidence" value="ECO:0007669"/>
    <property type="project" value="TreeGrafter"/>
</dbReference>
<dbReference type="GO" id="GO:0007165">
    <property type="term" value="P:signal transduction"/>
    <property type="evidence" value="ECO:0007669"/>
    <property type="project" value="InterPro"/>
</dbReference>
<dbReference type="OrthoDB" id="5298045at2"/>
<dbReference type="SMART" id="SM00260">
    <property type="entry name" value="CheW"/>
    <property type="match status" value="1"/>
</dbReference>
<dbReference type="InterPro" id="IPR039315">
    <property type="entry name" value="CheW"/>
</dbReference>
<gene>
    <name evidence="2" type="ORF">NZ35_04145</name>
</gene>
<dbReference type="Pfam" id="PF01584">
    <property type="entry name" value="CheW"/>
    <property type="match status" value="1"/>
</dbReference>
<evidence type="ECO:0000259" key="1">
    <source>
        <dbReference type="PROSITE" id="PS50851"/>
    </source>
</evidence>
<dbReference type="SUPFAM" id="SSF50341">
    <property type="entry name" value="CheW-like"/>
    <property type="match status" value="1"/>
</dbReference>
<accession>A0A0A6DGF4</accession>
<evidence type="ECO:0000313" key="3">
    <source>
        <dbReference type="Proteomes" id="UP000030564"/>
    </source>
</evidence>
<organism evidence="2 3">
    <name type="scientific">Pseudomonas chlororaphis</name>
    <dbReference type="NCBI Taxonomy" id="587753"/>
    <lineage>
        <taxon>Bacteria</taxon>
        <taxon>Pseudomonadati</taxon>
        <taxon>Pseudomonadota</taxon>
        <taxon>Gammaproteobacteria</taxon>
        <taxon>Pseudomonadales</taxon>
        <taxon>Pseudomonadaceae</taxon>
        <taxon>Pseudomonas</taxon>
    </lineage>
</organism>
<protein>
    <submittedName>
        <fullName evidence="2">Protein PilI</fullName>
    </submittedName>
</protein>
<dbReference type="InterPro" id="IPR002545">
    <property type="entry name" value="CheW-lke_dom"/>
</dbReference>